<dbReference type="Proteomes" id="UP000551563">
    <property type="component" value="Unassembled WGS sequence"/>
</dbReference>
<dbReference type="SUPFAM" id="SSF46785">
    <property type="entry name" value="Winged helix' DNA-binding domain"/>
    <property type="match status" value="1"/>
</dbReference>
<dbReference type="PROSITE" id="PS51118">
    <property type="entry name" value="HTH_HXLR"/>
    <property type="match status" value="1"/>
</dbReference>
<feature type="domain" description="HTH hxlR-type" evidence="4">
    <location>
        <begin position="13"/>
        <end position="110"/>
    </location>
</feature>
<keyword evidence="3" id="KW-0804">Transcription</keyword>
<evidence type="ECO:0000313" key="6">
    <source>
        <dbReference type="Proteomes" id="UP000551563"/>
    </source>
</evidence>
<keyword evidence="1" id="KW-0805">Transcription regulation</keyword>
<accession>A0A7V6PC80</accession>
<dbReference type="Pfam" id="PF01638">
    <property type="entry name" value="HxlR"/>
    <property type="match status" value="1"/>
</dbReference>
<protein>
    <submittedName>
        <fullName evidence="5">Helix-turn-helix transcriptional regulator</fullName>
    </submittedName>
</protein>
<name>A0A7V6PC80_9HYPH</name>
<dbReference type="PANTHER" id="PTHR33204:SF18">
    <property type="entry name" value="TRANSCRIPTIONAL REGULATORY PROTEIN"/>
    <property type="match status" value="1"/>
</dbReference>
<evidence type="ECO:0000259" key="4">
    <source>
        <dbReference type="PROSITE" id="PS51118"/>
    </source>
</evidence>
<dbReference type="EMBL" id="DUMN01000342">
    <property type="protein sequence ID" value="HHV68329.1"/>
    <property type="molecule type" value="Genomic_DNA"/>
</dbReference>
<evidence type="ECO:0000256" key="2">
    <source>
        <dbReference type="ARBA" id="ARBA00023125"/>
    </source>
</evidence>
<dbReference type="PANTHER" id="PTHR33204">
    <property type="entry name" value="TRANSCRIPTIONAL REGULATOR, MARR FAMILY"/>
    <property type="match status" value="1"/>
</dbReference>
<gene>
    <name evidence="5" type="ORF">GXX48_11900</name>
</gene>
<reference evidence="5 6" key="1">
    <citation type="journal article" date="2020" name="Biotechnol. Biofuels">
        <title>New insights from the biogas microbiome by comprehensive genome-resolved metagenomics of nearly 1600 species originating from multiple anaerobic digesters.</title>
        <authorList>
            <person name="Campanaro S."/>
            <person name="Treu L."/>
            <person name="Rodriguez-R L.M."/>
            <person name="Kovalovszki A."/>
            <person name="Ziels R.M."/>
            <person name="Maus I."/>
            <person name="Zhu X."/>
            <person name="Kougias P.G."/>
            <person name="Basile A."/>
            <person name="Luo G."/>
            <person name="Schluter A."/>
            <person name="Konstantinidis K.T."/>
            <person name="Angelidaki I."/>
        </authorList>
    </citation>
    <scope>NUCLEOTIDE SEQUENCE [LARGE SCALE GENOMIC DNA]</scope>
    <source>
        <strain evidence="5">AS04akNAM_66</strain>
    </source>
</reference>
<sequence length="161" mass="17732">MKGKRTDLGQANCGVARALQIIGDWWSLLIVRDAFRGAQRFSEFQRSLGLAKNILSSRLKKLVDDGIFVIEPDPDSALSHRYVLTPKGEQLHVILIALWQWGEAHCFGPGELGIEMVDKLEGQPLALLEPFSLGGRTVGPRDFHLAPKRSVTTTTRKSAGA</sequence>
<proteinExistence type="predicted"/>
<organism evidence="5 6">
    <name type="scientific">Brucella intermedia</name>
    <dbReference type="NCBI Taxonomy" id="94625"/>
    <lineage>
        <taxon>Bacteria</taxon>
        <taxon>Pseudomonadati</taxon>
        <taxon>Pseudomonadota</taxon>
        <taxon>Alphaproteobacteria</taxon>
        <taxon>Hyphomicrobiales</taxon>
        <taxon>Brucellaceae</taxon>
        <taxon>Brucella/Ochrobactrum group</taxon>
        <taxon>Brucella</taxon>
    </lineage>
</organism>
<keyword evidence="2" id="KW-0238">DNA-binding</keyword>
<dbReference type="InterPro" id="IPR002577">
    <property type="entry name" value="HTH_HxlR"/>
</dbReference>
<evidence type="ECO:0000313" key="5">
    <source>
        <dbReference type="EMBL" id="HHV68329.1"/>
    </source>
</evidence>
<dbReference type="GO" id="GO:0003677">
    <property type="term" value="F:DNA binding"/>
    <property type="evidence" value="ECO:0007669"/>
    <property type="project" value="UniProtKB-KW"/>
</dbReference>
<evidence type="ECO:0000256" key="1">
    <source>
        <dbReference type="ARBA" id="ARBA00023015"/>
    </source>
</evidence>
<comment type="caution">
    <text evidence="5">The sequence shown here is derived from an EMBL/GenBank/DDBJ whole genome shotgun (WGS) entry which is preliminary data.</text>
</comment>
<dbReference type="InterPro" id="IPR036390">
    <property type="entry name" value="WH_DNA-bd_sf"/>
</dbReference>
<dbReference type="Gene3D" id="1.10.10.10">
    <property type="entry name" value="Winged helix-like DNA-binding domain superfamily/Winged helix DNA-binding domain"/>
    <property type="match status" value="1"/>
</dbReference>
<dbReference type="AlphaFoldDB" id="A0A7V6PC80"/>
<dbReference type="InterPro" id="IPR036388">
    <property type="entry name" value="WH-like_DNA-bd_sf"/>
</dbReference>
<evidence type="ECO:0000256" key="3">
    <source>
        <dbReference type="ARBA" id="ARBA00023163"/>
    </source>
</evidence>